<keyword evidence="2" id="KW-0934">Plastid</keyword>
<evidence type="ECO:0000259" key="3">
    <source>
        <dbReference type="Pfam" id="PF04755"/>
    </source>
</evidence>
<accession>A0ABQ7GFC2</accession>
<evidence type="ECO:0000313" key="5">
    <source>
        <dbReference type="Proteomes" id="UP000815325"/>
    </source>
</evidence>
<dbReference type="Pfam" id="PF04755">
    <property type="entry name" value="PAP_fibrillin"/>
    <property type="match status" value="1"/>
</dbReference>
<keyword evidence="5" id="KW-1185">Reference proteome</keyword>
<evidence type="ECO:0000256" key="1">
    <source>
        <dbReference type="ARBA" id="ARBA00004474"/>
    </source>
</evidence>
<comment type="subcellular location">
    <subcellularLocation>
        <location evidence="1">Plastid</location>
    </subcellularLocation>
</comment>
<dbReference type="PANTHER" id="PTHR31906">
    <property type="entry name" value="PLASTID-LIPID-ASSOCIATED PROTEIN 4, CHLOROPLASTIC-RELATED"/>
    <property type="match status" value="1"/>
</dbReference>
<feature type="domain" description="Plastid lipid-associated protein/fibrillin conserved" evidence="3">
    <location>
        <begin position="44"/>
        <end position="104"/>
    </location>
</feature>
<sequence>MLQGKVTLCHKGAGPQRCASRTLPTCRGSSRSISDAGSLIAQKKAELRQTIRELETTPPTSDTSVLASQIRALNDLNPTPDPNESPKLTGTWVLLYTKKLEQASGGDNFFQALSGSLYGLIYKYLPVLGGSAVGKSGSGAVRSRGNFQTFAPNTVVNESRFEVPALGQDGVIRVDGTAEVVPGDTGQPLRLRATFTSFSLTLGERQRLRLPLTVLPSPGSPFALSGPVGYVDTSFLDDEMRISTGDKGSVFIAVRKREPL</sequence>
<name>A0ABQ7GFC2_DUNSA</name>
<dbReference type="EMBL" id="MU069819">
    <property type="protein sequence ID" value="KAF5833294.1"/>
    <property type="molecule type" value="Genomic_DNA"/>
</dbReference>
<evidence type="ECO:0000256" key="2">
    <source>
        <dbReference type="ARBA" id="ARBA00022640"/>
    </source>
</evidence>
<dbReference type="InterPro" id="IPR006843">
    <property type="entry name" value="PAP/fibrillin_dom"/>
</dbReference>
<dbReference type="Proteomes" id="UP000815325">
    <property type="component" value="Unassembled WGS sequence"/>
</dbReference>
<protein>
    <recommendedName>
        <fullName evidence="3">Plastid lipid-associated protein/fibrillin conserved domain-containing protein</fullName>
    </recommendedName>
</protein>
<proteinExistence type="predicted"/>
<evidence type="ECO:0000313" key="4">
    <source>
        <dbReference type="EMBL" id="KAF5833294.1"/>
    </source>
</evidence>
<comment type="caution">
    <text evidence="4">The sequence shown here is derived from an EMBL/GenBank/DDBJ whole genome shotgun (WGS) entry which is preliminary data.</text>
</comment>
<reference evidence="4" key="1">
    <citation type="submission" date="2017-08" db="EMBL/GenBank/DDBJ databases">
        <authorList>
            <person name="Polle J.E."/>
            <person name="Barry K."/>
            <person name="Cushman J."/>
            <person name="Schmutz J."/>
            <person name="Tran D."/>
            <person name="Hathwaick L.T."/>
            <person name="Yim W.C."/>
            <person name="Jenkins J."/>
            <person name="Mckie-Krisberg Z.M."/>
            <person name="Prochnik S."/>
            <person name="Lindquist E."/>
            <person name="Dockter R.B."/>
            <person name="Adam C."/>
            <person name="Molina H."/>
            <person name="Bunkerborg J."/>
            <person name="Jin E."/>
            <person name="Buchheim M."/>
            <person name="Magnuson J."/>
        </authorList>
    </citation>
    <scope>NUCLEOTIDE SEQUENCE</scope>
    <source>
        <strain evidence="4">CCAP 19/18</strain>
    </source>
</reference>
<organism evidence="4 5">
    <name type="scientific">Dunaliella salina</name>
    <name type="common">Green alga</name>
    <name type="synonym">Protococcus salinus</name>
    <dbReference type="NCBI Taxonomy" id="3046"/>
    <lineage>
        <taxon>Eukaryota</taxon>
        <taxon>Viridiplantae</taxon>
        <taxon>Chlorophyta</taxon>
        <taxon>core chlorophytes</taxon>
        <taxon>Chlorophyceae</taxon>
        <taxon>CS clade</taxon>
        <taxon>Chlamydomonadales</taxon>
        <taxon>Dunaliellaceae</taxon>
        <taxon>Dunaliella</taxon>
    </lineage>
</organism>
<gene>
    <name evidence="4" type="ORF">DUNSADRAFT_10459</name>
</gene>
<dbReference type="InterPro" id="IPR039633">
    <property type="entry name" value="PAP"/>
</dbReference>